<sequence length="102" mass="11845">MDISLNYFNEVYLPIIKENYKITFTSFKEGEVLVFGDLERVEVEDSKILGGIEFWSSGWLSIHLINLVNDEEILNSLIAPDDCVDKLELLEIFCRKLMELKV</sequence>
<accession>N8S5V7</accession>
<dbReference type="PATRIC" id="fig|520709.3.peg.3781"/>
<gene>
    <name evidence="1" type="ORF">F985_03846</name>
</gene>
<proteinExistence type="predicted"/>
<evidence type="ECO:0000313" key="1">
    <source>
        <dbReference type="EMBL" id="ENU42948.1"/>
    </source>
</evidence>
<evidence type="ECO:0000313" key="2">
    <source>
        <dbReference type="Proteomes" id="UP000013065"/>
    </source>
</evidence>
<organism evidence="1 2">
    <name type="scientific">Acinetobacter seifertii</name>
    <dbReference type="NCBI Taxonomy" id="1530123"/>
    <lineage>
        <taxon>Bacteria</taxon>
        <taxon>Pseudomonadati</taxon>
        <taxon>Pseudomonadota</taxon>
        <taxon>Gammaproteobacteria</taxon>
        <taxon>Moraxellales</taxon>
        <taxon>Moraxellaceae</taxon>
        <taxon>Acinetobacter</taxon>
        <taxon>Acinetobacter calcoaceticus/baumannii complex</taxon>
    </lineage>
</organism>
<protein>
    <submittedName>
        <fullName evidence="1">Uncharacterized protein</fullName>
    </submittedName>
</protein>
<reference evidence="1 2" key="2">
    <citation type="journal article" date="2015" name="Int. J. Syst. Evol. Microbiol.">
        <title>Acinetobacter seifertii sp. nov., a member of the Acinetobacter calcoaceticus-Acinetobacter baumannii complex isolated from human clinical specimens.</title>
        <authorList>
            <person name="Nemec A."/>
            <person name="Krizova L."/>
            <person name="Maixnerova M."/>
            <person name="Sedo O."/>
            <person name="Brisse S."/>
            <person name="Higgins P.G."/>
        </authorList>
    </citation>
    <scope>NUCLEOTIDE SEQUENCE [LARGE SCALE GENOMIC DNA]</scope>
    <source>
        <strain evidence="1 2">NIPH 973</strain>
    </source>
</reference>
<name>N8S5V7_9GAMM</name>
<reference evidence="2" key="1">
    <citation type="submission" date="2013-02" db="EMBL/GenBank/DDBJ databases">
        <title>The Genome Sequence of Acinetobacter sp. NIPH 973.</title>
        <authorList>
            <consortium name="The Broad Institute Genome Sequencing Platform"/>
            <consortium name="The Broad Institute Genome Sequencing Center for Infectious Disease"/>
            <person name="Cerqueira G."/>
            <person name="Feldgarden M."/>
            <person name="Courvalin P."/>
            <person name="Perichon B."/>
            <person name="Grillot-Courvalin C."/>
            <person name="Clermont D."/>
            <person name="Rocha E."/>
            <person name="Yoon E.-J."/>
            <person name="Nemec A."/>
            <person name="Walker B."/>
            <person name="Young S.K."/>
            <person name="Zeng Q."/>
            <person name="Gargeya S."/>
            <person name="Fitzgerald M."/>
            <person name="Haas B."/>
            <person name="Abouelleil A."/>
            <person name="Alvarado L."/>
            <person name="Arachchi H.M."/>
            <person name="Berlin A.M."/>
            <person name="Chapman S.B."/>
            <person name="Dewar J."/>
            <person name="Goldberg J."/>
            <person name="Griggs A."/>
            <person name="Gujja S."/>
            <person name="Hansen M."/>
            <person name="Howarth C."/>
            <person name="Imamovic A."/>
            <person name="Larimer J."/>
            <person name="McCowan C."/>
            <person name="Murphy C."/>
            <person name="Neiman D."/>
            <person name="Pearson M."/>
            <person name="Priest M."/>
            <person name="Roberts A."/>
            <person name="Saif S."/>
            <person name="Shea T."/>
            <person name="Sisk P."/>
            <person name="Sykes S."/>
            <person name="Wortman J."/>
            <person name="Nusbaum C."/>
            <person name="Birren B."/>
        </authorList>
    </citation>
    <scope>NUCLEOTIDE SEQUENCE [LARGE SCALE GENOMIC DNA]</scope>
    <source>
        <strain evidence="2">NIPH 973</strain>
    </source>
</reference>
<dbReference type="RefSeq" id="WP_004703595.1">
    <property type="nucleotide sequence ID" value="NZ_JBMPAH010000011.1"/>
</dbReference>
<dbReference type="HOGENOM" id="CLU_182770_0_0_6"/>
<dbReference type="OrthoDB" id="885718at2"/>
<comment type="caution">
    <text evidence="1">The sequence shown here is derived from an EMBL/GenBank/DDBJ whole genome shotgun (WGS) entry which is preliminary data.</text>
</comment>
<dbReference type="Proteomes" id="UP000013065">
    <property type="component" value="Unassembled WGS sequence"/>
</dbReference>
<dbReference type="EMBL" id="APOO01000022">
    <property type="protein sequence ID" value="ENU42948.1"/>
    <property type="molecule type" value="Genomic_DNA"/>
</dbReference>
<dbReference type="AlphaFoldDB" id="N8S5V7"/>